<evidence type="ECO:0000313" key="3">
    <source>
        <dbReference type="Proteomes" id="UP001218218"/>
    </source>
</evidence>
<accession>A0AAD7APW8</accession>
<gene>
    <name evidence="2" type="ORF">DFH08DRAFT_950366</name>
</gene>
<evidence type="ECO:0000256" key="1">
    <source>
        <dbReference type="SAM" id="Phobius"/>
    </source>
</evidence>
<keyword evidence="3" id="KW-1185">Reference proteome</keyword>
<keyword evidence="1" id="KW-0812">Transmembrane</keyword>
<protein>
    <submittedName>
        <fullName evidence="2">Uncharacterized protein</fullName>
    </submittedName>
</protein>
<name>A0AAD7APW8_9AGAR</name>
<proteinExistence type="predicted"/>
<dbReference type="EMBL" id="JARIHO010000003">
    <property type="protein sequence ID" value="KAJ7364812.1"/>
    <property type="molecule type" value="Genomic_DNA"/>
</dbReference>
<comment type="caution">
    <text evidence="2">The sequence shown here is derived from an EMBL/GenBank/DDBJ whole genome shotgun (WGS) entry which is preliminary data.</text>
</comment>
<dbReference type="AlphaFoldDB" id="A0AAD7APW8"/>
<dbReference type="Proteomes" id="UP001218218">
    <property type="component" value="Unassembled WGS sequence"/>
</dbReference>
<evidence type="ECO:0000313" key="2">
    <source>
        <dbReference type="EMBL" id="KAJ7364812.1"/>
    </source>
</evidence>
<keyword evidence="1" id="KW-0472">Membrane</keyword>
<organism evidence="2 3">
    <name type="scientific">Mycena albidolilacea</name>
    <dbReference type="NCBI Taxonomy" id="1033008"/>
    <lineage>
        <taxon>Eukaryota</taxon>
        <taxon>Fungi</taxon>
        <taxon>Dikarya</taxon>
        <taxon>Basidiomycota</taxon>
        <taxon>Agaricomycotina</taxon>
        <taxon>Agaricomycetes</taxon>
        <taxon>Agaricomycetidae</taxon>
        <taxon>Agaricales</taxon>
        <taxon>Marasmiineae</taxon>
        <taxon>Mycenaceae</taxon>
        <taxon>Mycena</taxon>
    </lineage>
</organism>
<reference evidence="2" key="1">
    <citation type="submission" date="2023-03" db="EMBL/GenBank/DDBJ databases">
        <title>Massive genome expansion in bonnet fungi (Mycena s.s.) driven by repeated elements and novel gene families across ecological guilds.</title>
        <authorList>
            <consortium name="Lawrence Berkeley National Laboratory"/>
            <person name="Harder C.B."/>
            <person name="Miyauchi S."/>
            <person name="Viragh M."/>
            <person name="Kuo A."/>
            <person name="Thoen E."/>
            <person name="Andreopoulos B."/>
            <person name="Lu D."/>
            <person name="Skrede I."/>
            <person name="Drula E."/>
            <person name="Henrissat B."/>
            <person name="Morin E."/>
            <person name="Kohler A."/>
            <person name="Barry K."/>
            <person name="LaButti K."/>
            <person name="Morin E."/>
            <person name="Salamov A."/>
            <person name="Lipzen A."/>
            <person name="Mereny Z."/>
            <person name="Hegedus B."/>
            <person name="Baldrian P."/>
            <person name="Stursova M."/>
            <person name="Weitz H."/>
            <person name="Taylor A."/>
            <person name="Grigoriev I.V."/>
            <person name="Nagy L.G."/>
            <person name="Martin F."/>
            <person name="Kauserud H."/>
        </authorList>
    </citation>
    <scope>NUCLEOTIDE SEQUENCE</scope>
    <source>
        <strain evidence="2">CBHHK002</strain>
    </source>
</reference>
<feature type="transmembrane region" description="Helical" evidence="1">
    <location>
        <begin position="58"/>
        <end position="77"/>
    </location>
</feature>
<keyword evidence="1" id="KW-1133">Transmembrane helix</keyword>
<sequence length="261" mass="28774">MGAASTVRASEARAHPKFVVPVASSLDASTYTSGPDQEEEHGRKKLECYPCGAGSLKRFFSCLVTFGVGYMLVHLYTMTSNTRLRGLVDWGPRSFMSACLLAGTDRLDGGDAGCVGGASKARVYGYMDAKTTSTRTRPAPPPMGIPRKDKGRLRRAESVYYRILSTVEMFPSISLLFVLALRADPSSCKRGHVLLLSHSRWRRCYESVWVGRVIHKLVAHREPILKNDLSLIKDARTLSSKFRFARSNTTPPSHACEGVET</sequence>